<dbReference type="InterPro" id="IPR023214">
    <property type="entry name" value="HAD_sf"/>
</dbReference>
<sequence>MSADDRIRLIATDLDGTLLDPSGHVSTRTRAALDAARAAGILVIPVTARQPIGLREIAAEAGFDGWALCGNGAYGIHLRTREQLFASEIAVPVQQRIARELGERISGLLFASVREAGEVFVAQDGYAALAAHGDHKRDPETMGAVPLAEVVATPSLKLVIRHSTIAPPDLFAVLATLDQDGFAATLSGAPFVEVMAAGVSKATGLAQLCARLGIERSEVLAFGDALNDVEMLRWAGRGVAMANAEPEALAAADVVTGSNAEDGAAIVLERLLAG</sequence>
<dbReference type="SFLD" id="SFLDS00003">
    <property type="entry name" value="Haloacid_Dehalogenase"/>
    <property type="match status" value="1"/>
</dbReference>
<dbReference type="EMBL" id="BAABGP010000004">
    <property type="protein sequence ID" value="GAA4480207.1"/>
    <property type="molecule type" value="Genomic_DNA"/>
</dbReference>
<accession>A0ABP8P552</accession>
<dbReference type="NCBIfam" id="TIGR00099">
    <property type="entry name" value="Cof-subfamily"/>
    <property type="match status" value="1"/>
</dbReference>
<keyword evidence="2" id="KW-1185">Reference proteome</keyword>
<protein>
    <submittedName>
        <fullName evidence="1">HAD family hydrolase</fullName>
    </submittedName>
</protein>
<dbReference type="Pfam" id="PF08282">
    <property type="entry name" value="Hydrolase_3"/>
    <property type="match status" value="1"/>
</dbReference>
<dbReference type="Gene3D" id="3.40.50.1000">
    <property type="entry name" value="HAD superfamily/HAD-like"/>
    <property type="match status" value="1"/>
</dbReference>
<dbReference type="PANTHER" id="PTHR10000:SF8">
    <property type="entry name" value="HAD SUPERFAMILY HYDROLASE-LIKE, TYPE 3"/>
    <property type="match status" value="1"/>
</dbReference>
<name>A0ABP8P552_9MICO</name>
<dbReference type="Gene3D" id="3.30.1240.10">
    <property type="match status" value="1"/>
</dbReference>
<proteinExistence type="predicted"/>
<dbReference type="RefSeq" id="WP_345184340.1">
    <property type="nucleotide sequence ID" value="NZ_BAABGP010000004.1"/>
</dbReference>
<evidence type="ECO:0000313" key="1">
    <source>
        <dbReference type="EMBL" id="GAA4480207.1"/>
    </source>
</evidence>
<dbReference type="InterPro" id="IPR036412">
    <property type="entry name" value="HAD-like_sf"/>
</dbReference>
<dbReference type="GO" id="GO:0016787">
    <property type="term" value="F:hydrolase activity"/>
    <property type="evidence" value="ECO:0007669"/>
    <property type="project" value="UniProtKB-KW"/>
</dbReference>
<organism evidence="1 2">
    <name type="scientific">Microbacterium panaciterrae</name>
    <dbReference type="NCBI Taxonomy" id="985759"/>
    <lineage>
        <taxon>Bacteria</taxon>
        <taxon>Bacillati</taxon>
        <taxon>Actinomycetota</taxon>
        <taxon>Actinomycetes</taxon>
        <taxon>Micrococcales</taxon>
        <taxon>Microbacteriaceae</taxon>
        <taxon>Microbacterium</taxon>
    </lineage>
</organism>
<comment type="caution">
    <text evidence="1">The sequence shown here is derived from an EMBL/GenBank/DDBJ whole genome shotgun (WGS) entry which is preliminary data.</text>
</comment>
<reference evidence="2" key="1">
    <citation type="journal article" date="2019" name="Int. J. Syst. Evol. Microbiol.">
        <title>The Global Catalogue of Microorganisms (GCM) 10K type strain sequencing project: providing services to taxonomists for standard genome sequencing and annotation.</title>
        <authorList>
            <consortium name="The Broad Institute Genomics Platform"/>
            <consortium name="The Broad Institute Genome Sequencing Center for Infectious Disease"/>
            <person name="Wu L."/>
            <person name="Ma J."/>
        </authorList>
    </citation>
    <scope>NUCLEOTIDE SEQUENCE [LARGE SCALE GENOMIC DNA]</scope>
    <source>
        <strain evidence="2">JCM 17839</strain>
    </source>
</reference>
<gene>
    <name evidence="1" type="ORF">GCM10023171_06690</name>
</gene>
<dbReference type="InterPro" id="IPR000150">
    <property type="entry name" value="Cof"/>
</dbReference>
<dbReference type="PROSITE" id="PS01229">
    <property type="entry name" value="COF_2"/>
    <property type="match status" value="1"/>
</dbReference>
<dbReference type="PANTHER" id="PTHR10000">
    <property type="entry name" value="PHOSPHOSERINE PHOSPHATASE"/>
    <property type="match status" value="1"/>
</dbReference>
<keyword evidence="1" id="KW-0378">Hydrolase</keyword>
<dbReference type="SUPFAM" id="SSF56784">
    <property type="entry name" value="HAD-like"/>
    <property type="match status" value="1"/>
</dbReference>
<dbReference type="SFLD" id="SFLDG01140">
    <property type="entry name" value="C2.B:_Phosphomannomutase_and_P"/>
    <property type="match status" value="1"/>
</dbReference>
<evidence type="ECO:0000313" key="2">
    <source>
        <dbReference type="Proteomes" id="UP001500731"/>
    </source>
</evidence>
<dbReference type="Proteomes" id="UP001500731">
    <property type="component" value="Unassembled WGS sequence"/>
</dbReference>
<dbReference type="InterPro" id="IPR006379">
    <property type="entry name" value="HAD-SF_hydro_IIB"/>
</dbReference>
<dbReference type="NCBIfam" id="TIGR01484">
    <property type="entry name" value="HAD-SF-IIB"/>
    <property type="match status" value="1"/>
</dbReference>